<dbReference type="EMBL" id="GBRH01169506">
    <property type="protein sequence ID" value="JAE28390.1"/>
    <property type="molecule type" value="Transcribed_RNA"/>
</dbReference>
<organism evidence="1">
    <name type="scientific">Arundo donax</name>
    <name type="common">Giant reed</name>
    <name type="synonym">Donax arundinaceus</name>
    <dbReference type="NCBI Taxonomy" id="35708"/>
    <lineage>
        <taxon>Eukaryota</taxon>
        <taxon>Viridiplantae</taxon>
        <taxon>Streptophyta</taxon>
        <taxon>Embryophyta</taxon>
        <taxon>Tracheophyta</taxon>
        <taxon>Spermatophyta</taxon>
        <taxon>Magnoliopsida</taxon>
        <taxon>Liliopsida</taxon>
        <taxon>Poales</taxon>
        <taxon>Poaceae</taxon>
        <taxon>PACMAD clade</taxon>
        <taxon>Arundinoideae</taxon>
        <taxon>Arundineae</taxon>
        <taxon>Arundo</taxon>
    </lineage>
</organism>
<reference evidence="1" key="2">
    <citation type="journal article" date="2015" name="Data Brief">
        <title>Shoot transcriptome of the giant reed, Arundo donax.</title>
        <authorList>
            <person name="Barrero R.A."/>
            <person name="Guerrero F.D."/>
            <person name="Moolhuijzen P."/>
            <person name="Goolsby J.A."/>
            <person name="Tidwell J."/>
            <person name="Bellgard S.E."/>
            <person name="Bellgard M.I."/>
        </authorList>
    </citation>
    <scope>NUCLEOTIDE SEQUENCE</scope>
    <source>
        <tissue evidence="1">Shoot tissue taken approximately 20 cm above the soil surface</tissue>
    </source>
</reference>
<accession>A0A0A9GTN4</accession>
<sequence length="43" mass="4736">MQLMSADQITDHGCCIILDSDSCYVQDLHMGLLVGIGPRRQDS</sequence>
<proteinExistence type="predicted"/>
<reference evidence="1" key="1">
    <citation type="submission" date="2014-09" db="EMBL/GenBank/DDBJ databases">
        <authorList>
            <person name="Magalhaes I.L.F."/>
            <person name="Oliveira U."/>
            <person name="Santos F.R."/>
            <person name="Vidigal T.H.D.A."/>
            <person name="Brescovit A.D."/>
            <person name="Santos A.J."/>
        </authorList>
    </citation>
    <scope>NUCLEOTIDE SEQUENCE</scope>
    <source>
        <tissue evidence="1">Shoot tissue taken approximately 20 cm above the soil surface</tissue>
    </source>
</reference>
<dbReference type="AlphaFoldDB" id="A0A0A9GTN4"/>
<name>A0A0A9GTN4_ARUDO</name>
<evidence type="ECO:0000313" key="1">
    <source>
        <dbReference type="EMBL" id="JAE28390.1"/>
    </source>
</evidence>
<protein>
    <submittedName>
        <fullName evidence="1">Uncharacterized protein</fullName>
    </submittedName>
</protein>